<comment type="subunit">
    <text evidence="1">Component of the NDC80 complex.</text>
</comment>
<dbReference type="EMBL" id="CATOUU010000389">
    <property type="protein sequence ID" value="CAI9928255.1"/>
    <property type="molecule type" value="Genomic_DNA"/>
</dbReference>
<evidence type="ECO:0000256" key="2">
    <source>
        <dbReference type="SAM" id="Coils"/>
    </source>
</evidence>
<name>A0AA86RGX5_9EUKA</name>
<keyword evidence="7" id="KW-1185">Reference proteome</keyword>
<dbReference type="EMBL" id="CATOUU010001130">
    <property type="protein sequence ID" value="CAI9974016.1"/>
    <property type="molecule type" value="Genomic_DNA"/>
</dbReference>
<dbReference type="AlphaFoldDB" id="A0AA86RGX5"/>
<feature type="coiled-coil region" evidence="2">
    <location>
        <begin position="42"/>
        <end position="112"/>
    </location>
</feature>
<keyword evidence="2" id="KW-0175">Coiled coil</keyword>
<organism evidence="4">
    <name type="scientific">Hexamita inflata</name>
    <dbReference type="NCBI Taxonomy" id="28002"/>
    <lineage>
        <taxon>Eukaryota</taxon>
        <taxon>Metamonada</taxon>
        <taxon>Diplomonadida</taxon>
        <taxon>Hexamitidae</taxon>
        <taxon>Hexamitinae</taxon>
        <taxon>Hexamita</taxon>
    </lineage>
</organism>
<dbReference type="GO" id="GO:0005634">
    <property type="term" value="C:nucleus"/>
    <property type="evidence" value="ECO:0007669"/>
    <property type="project" value="UniProtKB-SubCell"/>
</dbReference>
<comment type="function">
    <text evidence="1">Acts as a component of the essential kinetochore-associated NDC80 complex, which is required for chromosome segregation and spindle checkpoint activity.</text>
</comment>
<gene>
    <name evidence="3" type="ORF">HINF_LOCUS15900</name>
    <name evidence="4" type="ORF">HINF_LOCUS61661</name>
    <name evidence="5" type="ORF">HINF_LOCUS71482</name>
    <name evidence="6" type="ORF">HINF_LOCUS73920</name>
</gene>
<dbReference type="GO" id="GO:0051301">
    <property type="term" value="P:cell division"/>
    <property type="evidence" value="ECO:0007669"/>
    <property type="project" value="UniProtKB-UniRule"/>
</dbReference>
<accession>A0AA86RGX5</accession>
<dbReference type="InterPro" id="IPR013252">
    <property type="entry name" value="Ndc80_Spc24"/>
</dbReference>
<dbReference type="Proteomes" id="UP001642409">
    <property type="component" value="Unassembled WGS sequence"/>
</dbReference>
<dbReference type="EMBL" id="CAXDID020000616">
    <property type="protein sequence ID" value="CAL6106757.1"/>
    <property type="molecule type" value="Genomic_DNA"/>
</dbReference>
<comment type="similarity">
    <text evidence="1">Belongs to the SPC24 family.</text>
</comment>
<keyword evidence="1" id="KW-0158">Chromosome</keyword>
<dbReference type="Pfam" id="PF08286">
    <property type="entry name" value="Spc24"/>
    <property type="match status" value="1"/>
</dbReference>
<evidence type="ECO:0000313" key="3">
    <source>
        <dbReference type="EMBL" id="CAI9928255.1"/>
    </source>
</evidence>
<sequence length="174" mass="19933">MEDYNKLMNCLGQSITDISSGGELSLLKQVIEMKSQLNKDIVKRQINQQQKIQSVVNQLKQQQPSIEPQTKVPAAQSLIGKANELQKQVEQLRNQRNQCVEQLNKLKEQKESQGQIKLTEAQQIEQALALYHQLTGVFWDADETGYVLSEEIAKPIKYCDDLDGTEQLWEMIDM</sequence>
<reference evidence="5 7" key="2">
    <citation type="submission" date="2024-07" db="EMBL/GenBank/DDBJ databases">
        <authorList>
            <person name="Akdeniz Z."/>
        </authorList>
    </citation>
    <scope>NUCLEOTIDE SEQUENCE [LARGE SCALE GENOMIC DNA]</scope>
</reference>
<keyword evidence="1" id="KW-0539">Nucleus</keyword>
<reference evidence="4" key="1">
    <citation type="submission" date="2023-06" db="EMBL/GenBank/DDBJ databases">
        <authorList>
            <person name="Kurt Z."/>
        </authorList>
    </citation>
    <scope>NUCLEOTIDE SEQUENCE</scope>
</reference>
<dbReference type="GO" id="GO:0000776">
    <property type="term" value="C:kinetochore"/>
    <property type="evidence" value="ECO:0007669"/>
    <property type="project" value="UniProtKB-KW"/>
</dbReference>
<keyword evidence="1" id="KW-0137">Centromere</keyword>
<keyword evidence="1" id="KW-0498">Mitosis</keyword>
<protein>
    <recommendedName>
        <fullName evidence="1">Kinetochore protein Spc24</fullName>
    </recommendedName>
</protein>
<evidence type="ECO:0000313" key="5">
    <source>
        <dbReference type="EMBL" id="CAL6102050.1"/>
    </source>
</evidence>
<evidence type="ECO:0000256" key="1">
    <source>
        <dbReference type="RuleBase" id="RU368011"/>
    </source>
</evidence>
<evidence type="ECO:0000313" key="7">
    <source>
        <dbReference type="Proteomes" id="UP001642409"/>
    </source>
</evidence>
<dbReference type="EMBL" id="CAXDID020000551">
    <property type="protein sequence ID" value="CAL6102050.1"/>
    <property type="molecule type" value="Genomic_DNA"/>
</dbReference>
<evidence type="ECO:0000313" key="6">
    <source>
        <dbReference type="EMBL" id="CAL6106757.1"/>
    </source>
</evidence>
<comment type="subcellular location">
    <subcellularLocation>
        <location evidence="1">Nucleus</location>
    </subcellularLocation>
    <subcellularLocation>
        <location evidence="1">Chromosome</location>
        <location evidence="1">Centromere</location>
        <location evidence="1">Kinetochore</location>
    </subcellularLocation>
</comment>
<comment type="caution">
    <text evidence="4">The sequence shown here is derived from an EMBL/GenBank/DDBJ whole genome shotgun (WGS) entry which is preliminary data.</text>
</comment>
<keyword evidence="1" id="KW-0995">Kinetochore</keyword>
<keyword evidence="1" id="KW-0131">Cell cycle</keyword>
<evidence type="ECO:0000313" key="4">
    <source>
        <dbReference type="EMBL" id="CAI9974016.1"/>
    </source>
</evidence>
<proteinExistence type="inferred from homology"/>
<keyword evidence="1" id="KW-0132">Cell division</keyword>